<name>A0A9W7D8A4_9STRA</name>
<proteinExistence type="predicted"/>
<sequence length="248" mass="29093">MWRRLMEERQELRRVQEEGDRATLIAQKQTAHYALEAFERETQHAVILQRWFRTLKNRQIFREAHELRIIEAHTRAESKVKDTLRVSTGSVVFQARVWRDCVDRKPELVALEEDECVAMEKEIEQLTEACVEAHIGSALASREFVDLTKRKNEFERSRTRRKRATEGVKQRIQPFAVRAKQLTMESARELNANRQLQMELRRIRTELNKFHTNLRGRLPMEPLLLSGDVESLLAGLTGQDMSDDEENG</sequence>
<dbReference type="AlphaFoldDB" id="A0A9W7D8A4"/>
<organism evidence="1 2">
    <name type="scientific">Phytophthora lilii</name>
    <dbReference type="NCBI Taxonomy" id="2077276"/>
    <lineage>
        <taxon>Eukaryota</taxon>
        <taxon>Sar</taxon>
        <taxon>Stramenopiles</taxon>
        <taxon>Oomycota</taxon>
        <taxon>Peronosporomycetes</taxon>
        <taxon>Peronosporales</taxon>
        <taxon>Peronosporaceae</taxon>
        <taxon>Phytophthora</taxon>
    </lineage>
</organism>
<evidence type="ECO:0000313" key="1">
    <source>
        <dbReference type="EMBL" id="GMF64819.1"/>
    </source>
</evidence>
<dbReference type="Proteomes" id="UP001165083">
    <property type="component" value="Unassembled WGS sequence"/>
</dbReference>
<keyword evidence="2" id="KW-1185">Reference proteome</keyword>
<gene>
    <name evidence="1" type="ORF">Plil01_001758100</name>
</gene>
<dbReference type="OrthoDB" id="550575at2759"/>
<protein>
    <submittedName>
        <fullName evidence="1">Unnamed protein product</fullName>
    </submittedName>
</protein>
<accession>A0A9W7D8A4</accession>
<evidence type="ECO:0000313" key="2">
    <source>
        <dbReference type="Proteomes" id="UP001165083"/>
    </source>
</evidence>
<comment type="caution">
    <text evidence="1">The sequence shown here is derived from an EMBL/GenBank/DDBJ whole genome shotgun (WGS) entry which is preliminary data.</text>
</comment>
<dbReference type="EMBL" id="BSXW01012432">
    <property type="protein sequence ID" value="GMF64819.1"/>
    <property type="molecule type" value="Genomic_DNA"/>
</dbReference>
<reference evidence="1" key="1">
    <citation type="submission" date="2023-04" db="EMBL/GenBank/DDBJ databases">
        <title>Phytophthora lilii NBRC 32176.</title>
        <authorList>
            <person name="Ichikawa N."/>
            <person name="Sato H."/>
            <person name="Tonouchi N."/>
        </authorList>
    </citation>
    <scope>NUCLEOTIDE SEQUENCE</scope>
    <source>
        <strain evidence="1">NBRC 32176</strain>
    </source>
</reference>